<keyword evidence="2" id="KW-0472">Membrane</keyword>
<dbReference type="RefSeq" id="WP_168884907.1">
    <property type="nucleotide sequence ID" value="NZ_JABAIL010000010.1"/>
</dbReference>
<dbReference type="Pfam" id="PF01103">
    <property type="entry name" value="Omp85"/>
    <property type="match status" value="1"/>
</dbReference>
<evidence type="ECO:0000256" key="2">
    <source>
        <dbReference type="ARBA" id="ARBA00023136"/>
    </source>
</evidence>
<reference evidence="4 5" key="1">
    <citation type="submission" date="2020-04" db="EMBL/GenBank/DDBJ databases">
        <title>Flammeovirga sp. SR4, a novel species isolated from seawater.</title>
        <authorList>
            <person name="Wang X."/>
        </authorList>
    </citation>
    <scope>NUCLEOTIDE SEQUENCE [LARGE SCALE GENOMIC DNA]</scope>
    <source>
        <strain evidence="4 5">SR4</strain>
    </source>
</reference>
<dbReference type="InterPro" id="IPR000184">
    <property type="entry name" value="Bac_surfAg_D15"/>
</dbReference>
<comment type="subcellular location">
    <subcellularLocation>
        <location evidence="1">Membrane</location>
    </subcellularLocation>
</comment>
<accession>A0A7X8SQ01</accession>
<evidence type="ECO:0000313" key="5">
    <source>
        <dbReference type="Proteomes" id="UP000585050"/>
    </source>
</evidence>
<protein>
    <submittedName>
        <fullName evidence="4">BamA/TamA family outer membrane protein</fullName>
    </submittedName>
</protein>
<proteinExistence type="predicted"/>
<feature type="domain" description="Bacterial surface antigen (D15)" evidence="3">
    <location>
        <begin position="210"/>
        <end position="322"/>
    </location>
</feature>
<dbReference type="Proteomes" id="UP000585050">
    <property type="component" value="Unassembled WGS sequence"/>
</dbReference>
<organism evidence="4 5">
    <name type="scientific">Flammeovirga agarivorans</name>
    <dbReference type="NCBI Taxonomy" id="2726742"/>
    <lineage>
        <taxon>Bacteria</taxon>
        <taxon>Pseudomonadati</taxon>
        <taxon>Bacteroidota</taxon>
        <taxon>Cytophagia</taxon>
        <taxon>Cytophagales</taxon>
        <taxon>Flammeovirgaceae</taxon>
        <taxon>Flammeovirga</taxon>
    </lineage>
</organism>
<gene>
    <name evidence="4" type="ORF">HGP29_23530</name>
</gene>
<evidence type="ECO:0000259" key="3">
    <source>
        <dbReference type="Pfam" id="PF01103"/>
    </source>
</evidence>
<comment type="caution">
    <text evidence="4">The sequence shown here is derived from an EMBL/GenBank/DDBJ whole genome shotgun (WGS) entry which is preliminary data.</text>
</comment>
<name>A0A7X8SQ01_9BACT</name>
<keyword evidence="5" id="KW-1185">Reference proteome</keyword>
<sequence>MKFNFIKRLAVICLILINVQVFGRSFSHLNDSTNTLKKDTTKVEKKRKNLRFSILGGPGYTPDYGFLIGASALFTFSTDTTDKKMNRSVVPIAGAWLSSGGFNLLIKPQLFFNHDRFRYFGQIQYLNNINNYYGVGFDNNQNIERGPETTEYFMNSFLTFGSFLFRIGDSDFFLGPSYDVGYRRLSDIAAAMAEDPVYMKQAEMLGGGDEGMELFNVGIGFELSYDTRDIPANAWSGIYFDLTARYYDKWLGSDTQWGFLTAEYRQYKLLPFLGERRVLAWTAKVRSSFGDVPFTEMSMIGSPFDLRGYYQGQYRDKSMGYAMAEYRHMFNSKSKLLNRLGFAFWGGVGMVGPEVYNPGGVLPNFGGGLRIEVQPRMNFRIDVGKDPIANQTLLYFNMTEAF</sequence>
<dbReference type="EMBL" id="JABAIL010000010">
    <property type="protein sequence ID" value="NLR94195.1"/>
    <property type="molecule type" value="Genomic_DNA"/>
</dbReference>
<evidence type="ECO:0000256" key="1">
    <source>
        <dbReference type="ARBA" id="ARBA00004370"/>
    </source>
</evidence>
<evidence type="ECO:0000313" key="4">
    <source>
        <dbReference type="EMBL" id="NLR94195.1"/>
    </source>
</evidence>
<dbReference type="AlphaFoldDB" id="A0A7X8SQ01"/>
<dbReference type="GO" id="GO:0019867">
    <property type="term" value="C:outer membrane"/>
    <property type="evidence" value="ECO:0007669"/>
    <property type="project" value="InterPro"/>
</dbReference>
<dbReference type="Gene3D" id="2.40.160.50">
    <property type="entry name" value="membrane protein fhac: a member of the omp85/tpsb transporter family"/>
    <property type="match status" value="1"/>
</dbReference>